<dbReference type="AlphaFoldDB" id="A0AAV5RXX4"/>
<keyword evidence="3" id="KW-1185">Reference proteome</keyword>
<sequence>MRIINLLISSAAFMSMATAAEVDATHIAEVEALVKDIRDNLSDYMNMATNDADFTTPKGLVDIRNQFDDNGRYTGSESYLNSMVDLNAVDSIVHKVPWYSTRLLPLVESFLSVDGTSDSATATSATIGNTTTVTSSSNQTISTSIPTSSAVNKTSSAVTVNPSENGSTSPLAKGMAALIVGVMAMLL</sequence>
<evidence type="ECO:0000256" key="1">
    <source>
        <dbReference type="SAM" id="SignalP"/>
    </source>
</evidence>
<feature type="chain" id="PRO_5043708549" evidence="1">
    <location>
        <begin position="20"/>
        <end position="187"/>
    </location>
</feature>
<name>A0AAV5RXX4_MAUHU</name>
<dbReference type="PANTHER" id="PTHR31002:SF34">
    <property type="entry name" value="CELL WALL PROTEIN CWP1-RELATED"/>
    <property type="match status" value="1"/>
</dbReference>
<gene>
    <name evidence="2" type="ORF">DAKH74_028820</name>
</gene>
<protein>
    <submittedName>
        <fullName evidence="2">Uncharacterized protein</fullName>
    </submittedName>
</protein>
<evidence type="ECO:0000313" key="2">
    <source>
        <dbReference type="EMBL" id="GMM56266.1"/>
    </source>
</evidence>
<organism evidence="2 3">
    <name type="scientific">Maudiozyma humilis</name>
    <name type="common">Sour dough yeast</name>
    <name type="synonym">Kazachstania humilis</name>
    <dbReference type="NCBI Taxonomy" id="51915"/>
    <lineage>
        <taxon>Eukaryota</taxon>
        <taxon>Fungi</taxon>
        <taxon>Dikarya</taxon>
        <taxon>Ascomycota</taxon>
        <taxon>Saccharomycotina</taxon>
        <taxon>Saccharomycetes</taxon>
        <taxon>Saccharomycetales</taxon>
        <taxon>Saccharomycetaceae</taxon>
        <taxon>Maudiozyma</taxon>
    </lineage>
</organism>
<dbReference type="GO" id="GO:0000324">
    <property type="term" value="C:fungal-type vacuole"/>
    <property type="evidence" value="ECO:0007669"/>
    <property type="project" value="TreeGrafter"/>
</dbReference>
<dbReference type="GO" id="GO:0031505">
    <property type="term" value="P:fungal-type cell wall organization"/>
    <property type="evidence" value="ECO:0007669"/>
    <property type="project" value="TreeGrafter"/>
</dbReference>
<feature type="signal peptide" evidence="1">
    <location>
        <begin position="1"/>
        <end position="19"/>
    </location>
</feature>
<dbReference type="Proteomes" id="UP001377567">
    <property type="component" value="Unassembled WGS sequence"/>
</dbReference>
<evidence type="ECO:0000313" key="3">
    <source>
        <dbReference type="Proteomes" id="UP001377567"/>
    </source>
</evidence>
<dbReference type="GO" id="GO:0005199">
    <property type="term" value="F:structural constituent of cell wall"/>
    <property type="evidence" value="ECO:0007669"/>
    <property type="project" value="TreeGrafter"/>
</dbReference>
<keyword evidence="1" id="KW-0732">Signal</keyword>
<dbReference type="GO" id="GO:0009277">
    <property type="term" value="C:fungal-type cell wall"/>
    <property type="evidence" value="ECO:0007669"/>
    <property type="project" value="TreeGrafter"/>
</dbReference>
<reference evidence="2 3" key="1">
    <citation type="journal article" date="2023" name="Elife">
        <title>Identification of key yeast species and microbe-microbe interactions impacting larval growth of Drosophila in the wild.</title>
        <authorList>
            <person name="Mure A."/>
            <person name="Sugiura Y."/>
            <person name="Maeda R."/>
            <person name="Honda K."/>
            <person name="Sakurai N."/>
            <person name="Takahashi Y."/>
            <person name="Watada M."/>
            <person name="Katoh T."/>
            <person name="Gotoh A."/>
            <person name="Gotoh Y."/>
            <person name="Taniguchi I."/>
            <person name="Nakamura K."/>
            <person name="Hayashi T."/>
            <person name="Katayama T."/>
            <person name="Uemura T."/>
            <person name="Hattori Y."/>
        </authorList>
    </citation>
    <scope>NUCLEOTIDE SEQUENCE [LARGE SCALE GENOMIC DNA]</scope>
    <source>
        <strain evidence="2 3">KH-74</strain>
    </source>
</reference>
<accession>A0AAV5RXX4</accession>
<dbReference type="Pfam" id="PF00660">
    <property type="entry name" value="SRP1_TIP1"/>
    <property type="match status" value="1"/>
</dbReference>
<proteinExistence type="predicted"/>
<dbReference type="PROSITE" id="PS00724">
    <property type="entry name" value="SRP1_TIP1"/>
    <property type="match status" value="1"/>
</dbReference>
<dbReference type="EMBL" id="BTGD01000008">
    <property type="protein sequence ID" value="GMM56266.1"/>
    <property type="molecule type" value="Genomic_DNA"/>
</dbReference>
<dbReference type="InterPro" id="IPR050788">
    <property type="entry name" value="Yeast_SRP1/TIP1_CWP"/>
</dbReference>
<dbReference type="PANTHER" id="PTHR31002">
    <property type="entry name" value="SERIPAUPERIN"/>
    <property type="match status" value="1"/>
</dbReference>
<dbReference type="InterPro" id="IPR000992">
    <property type="entry name" value="SRP1_TIP1"/>
</dbReference>
<comment type="caution">
    <text evidence="2">The sequence shown here is derived from an EMBL/GenBank/DDBJ whole genome shotgun (WGS) entry which is preliminary data.</text>
</comment>